<dbReference type="InterPro" id="IPR013783">
    <property type="entry name" value="Ig-like_fold"/>
</dbReference>
<dbReference type="Gene3D" id="2.60.40.10">
    <property type="entry name" value="Immunoglobulins"/>
    <property type="match status" value="1"/>
</dbReference>
<dbReference type="PANTHER" id="PTHR32305">
    <property type="match status" value="1"/>
</dbReference>
<comment type="caution">
    <text evidence="5">The sequence shown here is derived from an EMBL/GenBank/DDBJ whole genome shotgun (WGS) entry which is preliminary data.</text>
</comment>
<dbReference type="NCBIfam" id="TIGR01643">
    <property type="entry name" value="YD_repeat_2x"/>
    <property type="match status" value="9"/>
</dbReference>
<dbReference type="InterPro" id="IPR013320">
    <property type="entry name" value="ConA-like_dom_sf"/>
</dbReference>
<gene>
    <name evidence="5" type="ORF">HNR30_009094</name>
</gene>
<dbReference type="InterPro" id="IPR036573">
    <property type="entry name" value="CBM_sf_5/12"/>
</dbReference>
<dbReference type="InterPro" id="IPR006530">
    <property type="entry name" value="YD"/>
</dbReference>
<protein>
    <submittedName>
        <fullName evidence="5">RHS repeat-associated protein</fullName>
    </submittedName>
</protein>
<feature type="compositionally biased region" description="Gly residues" evidence="2">
    <location>
        <begin position="2108"/>
        <end position="2132"/>
    </location>
</feature>
<dbReference type="RefSeq" id="WP_181616375.1">
    <property type="nucleotide sequence ID" value="NZ_BAABAM010000021.1"/>
</dbReference>
<dbReference type="GO" id="GO:0005975">
    <property type="term" value="P:carbohydrate metabolic process"/>
    <property type="evidence" value="ECO:0007669"/>
    <property type="project" value="InterPro"/>
</dbReference>
<dbReference type="InterPro" id="IPR050708">
    <property type="entry name" value="T6SS_VgrG/RHS"/>
</dbReference>
<dbReference type="Pfam" id="PF05593">
    <property type="entry name" value="RHS_repeat"/>
    <property type="match status" value="6"/>
</dbReference>
<dbReference type="Pfam" id="PF25023">
    <property type="entry name" value="TEN_YD-shell"/>
    <property type="match status" value="1"/>
</dbReference>
<keyword evidence="1" id="KW-0677">Repeat</keyword>
<accession>A0A7W0CUN2</accession>
<feature type="domain" description="Teneurin-like YD-shell" evidence="4">
    <location>
        <begin position="1740"/>
        <end position="2071"/>
    </location>
</feature>
<dbReference type="PANTHER" id="PTHR32305:SF15">
    <property type="entry name" value="PROTEIN RHSA-RELATED"/>
    <property type="match status" value="1"/>
</dbReference>
<feature type="region of interest" description="Disordered" evidence="2">
    <location>
        <begin position="2105"/>
        <end position="2212"/>
    </location>
</feature>
<dbReference type="InterPro" id="IPR031325">
    <property type="entry name" value="RHS_repeat"/>
</dbReference>
<dbReference type="Gene3D" id="2.60.120.200">
    <property type="match status" value="1"/>
</dbReference>
<dbReference type="SUPFAM" id="SSF51055">
    <property type="entry name" value="Carbohydrate binding domain"/>
    <property type="match status" value="1"/>
</dbReference>
<evidence type="ECO:0000259" key="4">
    <source>
        <dbReference type="Pfam" id="PF25023"/>
    </source>
</evidence>
<dbReference type="SUPFAM" id="SSF49899">
    <property type="entry name" value="Concanavalin A-like lectins/glucanases"/>
    <property type="match status" value="1"/>
</dbReference>
<reference evidence="5 6" key="1">
    <citation type="submission" date="2020-07" db="EMBL/GenBank/DDBJ databases">
        <title>Genomic Encyclopedia of Type Strains, Phase IV (KMG-IV): sequencing the most valuable type-strain genomes for metagenomic binning, comparative biology and taxonomic classification.</title>
        <authorList>
            <person name="Goeker M."/>
        </authorList>
    </citation>
    <scope>NUCLEOTIDE SEQUENCE [LARGE SCALE GENOMIC DNA]</scope>
    <source>
        <strain evidence="5 6">DSM 45533</strain>
    </source>
</reference>
<dbReference type="Proteomes" id="UP000530928">
    <property type="component" value="Unassembled WGS sequence"/>
</dbReference>
<feature type="compositionally biased region" description="Polar residues" evidence="2">
    <location>
        <begin position="2198"/>
        <end position="2208"/>
    </location>
</feature>
<dbReference type="InterPro" id="IPR001791">
    <property type="entry name" value="Laminin_G"/>
</dbReference>
<dbReference type="InterPro" id="IPR056823">
    <property type="entry name" value="TEN-like_YD-shell"/>
</dbReference>
<proteinExistence type="predicted"/>
<dbReference type="EMBL" id="JACDUR010000012">
    <property type="protein sequence ID" value="MBA2897692.1"/>
    <property type="molecule type" value="Genomic_DNA"/>
</dbReference>
<keyword evidence="6" id="KW-1185">Reference proteome</keyword>
<evidence type="ECO:0000259" key="3">
    <source>
        <dbReference type="Pfam" id="PF20148"/>
    </source>
</evidence>
<evidence type="ECO:0000256" key="2">
    <source>
        <dbReference type="SAM" id="MobiDB-lite"/>
    </source>
</evidence>
<dbReference type="Pfam" id="PF13385">
    <property type="entry name" value="Laminin_G_3"/>
    <property type="match status" value="1"/>
</dbReference>
<dbReference type="InterPro" id="IPR022385">
    <property type="entry name" value="Rhs_assc_core"/>
</dbReference>
<dbReference type="Gene3D" id="2.180.10.10">
    <property type="entry name" value="RHS repeat-associated core"/>
    <property type="match status" value="5"/>
</dbReference>
<evidence type="ECO:0000313" key="5">
    <source>
        <dbReference type="EMBL" id="MBA2897692.1"/>
    </source>
</evidence>
<sequence length="2475" mass="261692">MVSIMSVDCSSYSAYSANSSYGQGSRVVYNGWLSTAKWPVPPNKPPGSSGMVESSPGYYTYESYWGYSQECTVTPPEPTPTQYPPSLQAVFPLSGMLISSRTPLLGAKAVSNMSSGYAITYSFKVCTNAALSTGCVSSGTLGSNVRTWRVPTANALAWSTQYWWKVTATDTSNSLTTSWTGTFTTGVRQPAVGSRFSRSGDGRAIDPANGNYTASSVDASVAAVGPSLAVVRTYNSLDPRRDTLFGAGWSTRWDMRLTPEGGTAGNPAALLVRNPDGRQVRFATNNDATGTFQPPPGMYATLAVTRDTGGVVTGWQLMDKAATSFFFDLQGRLVKIADARGRTQTLEYGTNGKLARATNPGGRWLAFTWTGSHVTSVATNPVDGASLTWTYTYDGDKLLTACSPIAADHCTTYTYASGSQYASAVRNSDPLGYWRLGEASGTKAADSGWGAGEATYAGVTLGQAGAVEASTDKAASFAGAGSVTLPDHAIAQLEGSASVEAWFKTTQTGVVWSAGTDNASNPARSALYVGTDGKLRGQFRSTTGTAAIAPITSTALVNDGQWHHAVLTLSGTSQQLFLDGQSVGTATGSGFGGWPVGSQLARGRLEGGAWPAGPATTTTLGLNGTLDEAALYDRPLTADEVAIHFAARAAAPHLMSKITLPSGLTWMQVTYDAATDRVKTHTDEHGGVWQLSAPTLTAASGVATVTLTDPADNTIDYELDAHRGYRLISRKDQLDKKISHTYNTAGFPTQTADANGNLVTRSVDTRGNLLSTTTCRAVGNCQTTRTEYYLNTGNVVDPRNDRPTKIRDARSLNATDNTYATTLTYTAFGEAASQTSPATADFPSGRTVSTTYSDGSEPAIGGGFTPAGLAKAQTDARGSVWSYAYTAAGDLAEQTDPNGLVTKLVYDSIGRLVTSRQISAAHPGGVTTSYAYDRLSRLVSQTGPGVRNELTDITHTAQTRYTYDADGHKLTETLDDLTGGDAERTTTYAYDTAGRLKSVTGPEGGTVQQVWNTHGQLVRTTDARNTVLEQAYSKRGELTTTTLKAWTGSPWDPQPAADVVLQALSYDPAGRLASRTDAVGRKTAFTYYADNLLYERIAEDAKLNGSTTARDVVLEAHSYDAAGNETKLVTGGGRLTTDYVYDAASRRTSQTADPAGVNRKTAYTYDAANNVIKTVLTGAGSTRIETREYAYTTTNLINRETVDNGDTDLTTTRTYDDRGLLTSTVDPRGNVSGATAAAYTTTLRYDTLGRLVEATAPPVQVDKAGTTSTVRPAVHTGYNTAGQPTHQRDAEGRTAVSAYDRAGRLTSTATPSYTPPGGTAVTPAIQHEYDSAGQLVKTTDPRGYATTFHYDALGRLVWTTEPEIEGEWPGQWVAEYDLVGRILAVTDPIGARTEATYDDLNRQITYTEIEHLPAVAAYTTRLEYNDAGQLTKSTDPRGKITSLTVNPVGDTTKVVDPLLHETLMAYDLAGRPSKITDPLGNATAAEYDLAGRMTALKDLGPTGTVLRTTAYGHDPAGNLTSFTSPEGPITQRTFDALGRITSLIEPVSASKTITTSFGYDATGTRTRLTDGRGNTTWTSYNSLALPESVTEPATTAHPSAADRTWTTIYDAAGNPVASLRPGGVRVDRTFDHLGRLTAETGQGAGAATADRTISYDRASRPIKLTSGTSQHLVTYNDRRLPAYVAEIVDGTYTRDTSYTYDQTGRMLQRSNPAGPTTFTWDAAGRLETATDPVTGRTLTYGYDNANRLTSMTGKTSTGTTTDSQSFTYDPLNRLTGQTLKNATGTQLAAITYAWDKNDRLTTKTTAGLAGAGVNTYGYDQAGRLTSWSAPNGTVTDYGWDDSGNRIEAGDQTFTYDERNRLLNATGPDGTANGAATYGYTPRGTLATETKNGQATHLTFDAFDRLIADGDSVYSYDALDRINTRTRGTIKQAFAYSGLTNNLAGIVNTDTGGVDARYGRDASGGLLGLKEGAGPAVGALTDLHTDLVATFTTSALATSTTYDPFGDVLAQTGAKNTLGYQGEYTDPDTGKVNMHARWYTPGTGTFASRDSWTLNPYPSGRANRYAYANASPVVFTDPSGHAPPQVPDGSVGSCWYEDDYMCGDYPSPTGGGSNSASSGSGGTGSSGSSGSGGTTTNPPQKTPKSAPNTGGNGNGGGGSTGAGIGQPTAPGKPGGKGGNGTNDGSIEGEVWVPPKSPPILTNRTNNPKSPNYVPPPQVYDGTGMGPSRIIPISGPGWDSPIWPELCANIGHGLACEAPCIFTQDGPCSGGIDPPDPCLGGGCGYSGAPDLGACAFILDGPCSIAYDIDPDILDGPGSYDDGCLLIIYMGCNDDTNYDEDLPPTIWMPFRDGVDNTPQGDLPPEAGIPARSRLKPGGYHFIVRPDGTVRLIDDESMWDLTPDAGHTSLADREGVIMAGTLDVDEDGKISHVDNFSGHYAPEDRPGKKPLKDITREALQEQGWGFDDDAWDYFERPPR</sequence>
<evidence type="ECO:0000256" key="1">
    <source>
        <dbReference type="ARBA" id="ARBA00022737"/>
    </source>
</evidence>
<dbReference type="NCBIfam" id="TIGR03696">
    <property type="entry name" value="Rhs_assc_core"/>
    <property type="match status" value="1"/>
</dbReference>
<feature type="compositionally biased region" description="Gly residues" evidence="2">
    <location>
        <begin position="2171"/>
        <end position="2180"/>
    </location>
</feature>
<evidence type="ECO:0000313" key="6">
    <source>
        <dbReference type="Proteomes" id="UP000530928"/>
    </source>
</evidence>
<dbReference type="Pfam" id="PF20148">
    <property type="entry name" value="DUF6531"/>
    <property type="match status" value="1"/>
</dbReference>
<dbReference type="InterPro" id="IPR045351">
    <property type="entry name" value="DUF6531"/>
</dbReference>
<dbReference type="GO" id="GO:0005576">
    <property type="term" value="C:extracellular region"/>
    <property type="evidence" value="ECO:0007669"/>
    <property type="project" value="InterPro"/>
</dbReference>
<feature type="compositionally biased region" description="Gly residues" evidence="2">
    <location>
        <begin position="2149"/>
        <end position="2163"/>
    </location>
</feature>
<dbReference type="CDD" id="cd00110">
    <property type="entry name" value="LamG"/>
    <property type="match status" value="1"/>
</dbReference>
<organism evidence="5 6">
    <name type="scientific">Nonomuraea soli</name>
    <dbReference type="NCBI Taxonomy" id="1032476"/>
    <lineage>
        <taxon>Bacteria</taxon>
        <taxon>Bacillati</taxon>
        <taxon>Actinomycetota</taxon>
        <taxon>Actinomycetes</taxon>
        <taxon>Streptosporangiales</taxon>
        <taxon>Streptosporangiaceae</taxon>
        <taxon>Nonomuraea</taxon>
    </lineage>
</organism>
<feature type="domain" description="DUF6531" evidence="3">
    <location>
        <begin position="203"/>
        <end position="282"/>
    </location>
</feature>
<dbReference type="GO" id="GO:0030246">
    <property type="term" value="F:carbohydrate binding"/>
    <property type="evidence" value="ECO:0007669"/>
    <property type="project" value="InterPro"/>
</dbReference>
<dbReference type="GO" id="GO:0004553">
    <property type="term" value="F:hydrolase activity, hydrolyzing O-glycosyl compounds"/>
    <property type="evidence" value="ECO:0007669"/>
    <property type="project" value="InterPro"/>
</dbReference>
<name>A0A7W0CUN2_9ACTN</name>